<dbReference type="AlphaFoldDB" id="A0A3P7LLE8"/>
<dbReference type="PANTHER" id="PTHR13800:SF1">
    <property type="entry name" value="TRANSIENT RECEPTOR POTENTIAL CATION CHANNEL TRPM"/>
    <property type="match status" value="1"/>
</dbReference>
<dbReference type="Proteomes" id="UP000281553">
    <property type="component" value="Unassembled WGS sequence"/>
</dbReference>
<gene>
    <name evidence="2" type="ORF">DILT_LOCUS8358</name>
</gene>
<keyword evidence="1" id="KW-0472">Membrane</keyword>
<protein>
    <recommendedName>
        <fullName evidence="4">Ion transport domain-containing protein</fullName>
    </recommendedName>
</protein>
<evidence type="ECO:0000313" key="2">
    <source>
        <dbReference type="EMBL" id="VDN12527.1"/>
    </source>
</evidence>
<dbReference type="PANTHER" id="PTHR13800">
    <property type="entry name" value="TRANSIENT RECEPTOR POTENTIAL CATION CHANNEL, SUBFAMILY M, MEMBER 6"/>
    <property type="match status" value="1"/>
</dbReference>
<dbReference type="GO" id="GO:0005261">
    <property type="term" value="F:monoatomic cation channel activity"/>
    <property type="evidence" value="ECO:0007669"/>
    <property type="project" value="TreeGrafter"/>
</dbReference>
<keyword evidence="1" id="KW-0812">Transmembrane</keyword>
<dbReference type="OrthoDB" id="9994106at2759"/>
<organism evidence="2 3">
    <name type="scientific">Dibothriocephalus latus</name>
    <name type="common">Fish tapeworm</name>
    <name type="synonym">Diphyllobothrium latum</name>
    <dbReference type="NCBI Taxonomy" id="60516"/>
    <lineage>
        <taxon>Eukaryota</taxon>
        <taxon>Metazoa</taxon>
        <taxon>Spiralia</taxon>
        <taxon>Lophotrochozoa</taxon>
        <taxon>Platyhelminthes</taxon>
        <taxon>Cestoda</taxon>
        <taxon>Eucestoda</taxon>
        <taxon>Diphyllobothriidea</taxon>
        <taxon>Diphyllobothriidae</taxon>
        <taxon>Dibothriocephalus</taxon>
    </lineage>
</organism>
<keyword evidence="1" id="KW-1133">Transmembrane helix</keyword>
<evidence type="ECO:0000313" key="3">
    <source>
        <dbReference type="Proteomes" id="UP000281553"/>
    </source>
</evidence>
<accession>A0A3P7LLE8</accession>
<dbReference type="GO" id="GO:0030001">
    <property type="term" value="P:metal ion transport"/>
    <property type="evidence" value="ECO:0007669"/>
    <property type="project" value="TreeGrafter"/>
</dbReference>
<dbReference type="EMBL" id="UYRU01054109">
    <property type="protein sequence ID" value="VDN12527.1"/>
    <property type="molecule type" value="Genomic_DNA"/>
</dbReference>
<dbReference type="InterPro" id="IPR050927">
    <property type="entry name" value="TRPM"/>
</dbReference>
<feature type="transmembrane region" description="Helical" evidence="1">
    <location>
        <begin position="69"/>
        <end position="87"/>
    </location>
</feature>
<name>A0A3P7LLE8_DIBLA</name>
<dbReference type="GO" id="GO:0005886">
    <property type="term" value="C:plasma membrane"/>
    <property type="evidence" value="ECO:0007669"/>
    <property type="project" value="TreeGrafter"/>
</dbReference>
<evidence type="ECO:0008006" key="4">
    <source>
        <dbReference type="Google" id="ProtNLM"/>
    </source>
</evidence>
<proteinExistence type="predicted"/>
<reference evidence="2 3" key="1">
    <citation type="submission" date="2018-11" db="EMBL/GenBank/DDBJ databases">
        <authorList>
            <consortium name="Pathogen Informatics"/>
        </authorList>
    </citation>
    <scope>NUCLEOTIDE SEQUENCE [LARGE SCALE GENOMIC DNA]</scope>
</reference>
<sequence length="265" mass="31379">MSNAKLLNLMMISRYYGPLVVMINKMWVQLLNAAVILFLIMLAYGAAVQVLLFPRSTEYNWELVFNIFYYPYFQLFGEMFFEYYNAIDKSLHRRKQWVKLDVSGFLGGSGHQRLCWLTPKPRSKHKVFSDLVDQSRNIWMENRFRIVFYFDRIGVLPAPFSTLHVLYSLLKRLVFACSRCCKKTPRASSELAETASATSRMSNQHSSNDPRLVWRRYGKYYTQIEYGMRAYLHRFQEYCGNAYYKTVEKDSANSFDTQMNSLMRR</sequence>
<evidence type="ECO:0000256" key="1">
    <source>
        <dbReference type="SAM" id="Phobius"/>
    </source>
</evidence>
<keyword evidence="3" id="KW-1185">Reference proteome</keyword>